<organism evidence="3 4">
    <name type="scientific">Pseudonocardia eucalypti</name>
    <dbReference type="NCBI Taxonomy" id="648755"/>
    <lineage>
        <taxon>Bacteria</taxon>
        <taxon>Bacillati</taxon>
        <taxon>Actinomycetota</taxon>
        <taxon>Actinomycetes</taxon>
        <taxon>Pseudonocardiales</taxon>
        <taxon>Pseudonocardiaceae</taxon>
        <taxon>Pseudonocardia</taxon>
    </lineage>
</organism>
<evidence type="ECO:0008006" key="5">
    <source>
        <dbReference type="Google" id="ProtNLM"/>
    </source>
</evidence>
<dbReference type="RefSeq" id="WP_185058710.1">
    <property type="nucleotide sequence ID" value="NZ_BAABJP010000001.1"/>
</dbReference>
<protein>
    <recommendedName>
        <fullName evidence="5">Pilus assembly protein TadE</fullName>
    </recommendedName>
</protein>
<gene>
    <name evidence="3" type="ORF">GCM10023321_04560</name>
</gene>
<proteinExistence type="predicted"/>
<keyword evidence="4" id="KW-1185">Reference proteome</keyword>
<sequence>MRTALSEDRGAVTVEAALALCTLVLVLALAIGTVAVTSARLRCLDAARETARLVARGEPDRAREVGEAVAPTGARVEVRVHGDEVTVDVVSNAAGLPGLTVTGRAIGVLEPGALLDAAGLPQSPGHAPAGTPAADVGVAPAPAGGPP</sequence>
<comment type="caution">
    <text evidence="3">The sequence shown here is derived from an EMBL/GenBank/DDBJ whole genome shotgun (WGS) entry which is preliminary data.</text>
</comment>
<keyword evidence="2" id="KW-1133">Transmembrane helix</keyword>
<feature type="transmembrane region" description="Helical" evidence="2">
    <location>
        <begin position="12"/>
        <end position="36"/>
    </location>
</feature>
<dbReference type="Proteomes" id="UP001428817">
    <property type="component" value="Unassembled WGS sequence"/>
</dbReference>
<feature type="compositionally biased region" description="Low complexity" evidence="1">
    <location>
        <begin position="127"/>
        <end position="147"/>
    </location>
</feature>
<reference evidence="4" key="1">
    <citation type="journal article" date="2019" name="Int. J. Syst. Evol. Microbiol.">
        <title>The Global Catalogue of Microorganisms (GCM) 10K type strain sequencing project: providing services to taxonomists for standard genome sequencing and annotation.</title>
        <authorList>
            <consortium name="The Broad Institute Genomics Platform"/>
            <consortium name="The Broad Institute Genome Sequencing Center for Infectious Disease"/>
            <person name="Wu L."/>
            <person name="Ma J."/>
        </authorList>
    </citation>
    <scope>NUCLEOTIDE SEQUENCE [LARGE SCALE GENOMIC DNA]</scope>
    <source>
        <strain evidence="4">JCM 18303</strain>
    </source>
</reference>
<accession>A0ABP9PFX1</accession>
<keyword evidence="2" id="KW-0472">Membrane</keyword>
<name>A0ABP9PFX1_9PSEU</name>
<evidence type="ECO:0000256" key="2">
    <source>
        <dbReference type="SAM" id="Phobius"/>
    </source>
</evidence>
<dbReference type="EMBL" id="BAABJP010000001">
    <property type="protein sequence ID" value="GAA5145928.1"/>
    <property type="molecule type" value="Genomic_DNA"/>
</dbReference>
<evidence type="ECO:0000313" key="3">
    <source>
        <dbReference type="EMBL" id="GAA5145928.1"/>
    </source>
</evidence>
<dbReference type="InterPro" id="IPR049790">
    <property type="entry name" value="Rv3655c/TadE"/>
</dbReference>
<dbReference type="NCBIfam" id="NF041390">
    <property type="entry name" value="TadE_Rv3655c"/>
    <property type="match status" value="1"/>
</dbReference>
<keyword evidence="2" id="KW-0812">Transmembrane</keyword>
<evidence type="ECO:0000256" key="1">
    <source>
        <dbReference type="SAM" id="MobiDB-lite"/>
    </source>
</evidence>
<evidence type="ECO:0000313" key="4">
    <source>
        <dbReference type="Proteomes" id="UP001428817"/>
    </source>
</evidence>
<feature type="region of interest" description="Disordered" evidence="1">
    <location>
        <begin position="119"/>
        <end position="147"/>
    </location>
</feature>